<dbReference type="PANTHER" id="PTHR38248">
    <property type="entry name" value="FUNK1 6"/>
    <property type="match status" value="1"/>
</dbReference>
<reference evidence="4" key="2">
    <citation type="submission" date="2015-01" db="EMBL/GenBank/DDBJ databases">
        <title>Evolutionary Origins and Diversification of the Mycorrhizal Mutualists.</title>
        <authorList>
            <consortium name="DOE Joint Genome Institute"/>
            <consortium name="Mycorrhizal Genomics Consortium"/>
            <person name="Kohler A."/>
            <person name="Kuo A."/>
            <person name="Nagy L.G."/>
            <person name="Floudas D."/>
            <person name="Copeland A."/>
            <person name="Barry K.W."/>
            <person name="Cichocki N."/>
            <person name="Veneault-Fourrey C."/>
            <person name="LaButti K."/>
            <person name="Lindquist E.A."/>
            <person name="Lipzen A."/>
            <person name="Lundell T."/>
            <person name="Morin E."/>
            <person name="Murat C."/>
            <person name="Riley R."/>
            <person name="Ohm R."/>
            <person name="Sun H."/>
            <person name="Tunlid A."/>
            <person name="Henrissat B."/>
            <person name="Grigoriev I.V."/>
            <person name="Hibbett D.S."/>
            <person name="Martin F."/>
        </authorList>
    </citation>
    <scope>NUCLEOTIDE SEQUENCE [LARGE SCALE GENOMIC DNA]</scope>
    <source>
        <strain evidence="4">UH-Slu-Lm8-n1</strain>
    </source>
</reference>
<feature type="region of interest" description="Disordered" evidence="1">
    <location>
        <begin position="1"/>
        <end position="28"/>
    </location>
</feature>
<dbReference type="HOGENOM" id="CLU_016736_0_0_1"/>
<dbReference type="Pfam" id="PF17667">
    <property type="entry name" value="Pkinase_fungal"/>
    <property type="match status" value="1"/>
</dbReference>
<accession>A0A0D0AI39</accession>
<reference evidence="3 4" key="1">
    <citation type="submission" date="2014-04" db="EMBL/GenBank/DDBJ databases">
        <authorList>
            <consortium name="DOE Joint Genome Institute"/>
            <person name="Kuo A."/>
            <person name="Ruytinx J."/>
            <person name="Rineau F."/>
            <person name="Colpaert J."/>
            <person name="Kohler A."/>
            <person name="Nagy L.G."/>
            <person name="Floudas D."/>
            <person name="Copeland A."/>
            <person name="Barry K.W."/>
            <person name="Cichocki N."/>
            <person name="Veneault-Fourrey C."/>
            <person name="LaButti K."/>
            <person name="Lindquist E.A."/>
            <person name="Lipzen A."/>
            <person name="Lundell T."/>
            <person name="Morin E."/>
            <person name="Murat C."/>
            <person name="Sun H."/>
            <person name="Tunlid A."/>
            <person name="Henrissat B."/>
            <person name="Grigoriev I.V."/>
            <person name="Hibbett D.S."/>
            <person name="Martin F."/>
            <person name="Nordberg H.P."/>
            <person name="Cantor M.N."/>
            <person name="Hua S.X."/>
        </authorList>
    </citation>
    <scope>NUCLEOTIDE SEQUENCE [LARGE SCALE GENOMIC DNA]</scope>
    <source>
        <strain evidence="3 4">UH-Slu-Lm8-n1</strain>
    </source>
</reference>
<keyword evidence="4" id="KW-1185">Reference proteome</keyword>
<dbReference type="InterPro" id="IPR040976">
    <property type="entry name" value="Pkinase_fungal"/>
</dbReference>
<dbReference type="PANTHER" id="PTHR38248:SF2">
    <property type="entry name" value="FUNK1 11"/>
    <property type="match status" value="1"/>
</dbReference>
<protein>
    <recommendedName>
        <fullName evidence="2">Fungal-type protein kinase domain-containing protein</fullName>
    </recommendedName>
</protein>
<dbReference type="InterPro" id="IPR011009">
    <property type="entry name" value="Kinase-like_dom_sf"/>
</dbReference>
<dbReference type="Proteomes" id="UP000054485">
    <property type="component" value="Unassembled WGS sequence"/>
</dbReference>
<name>A0A0D0AI39_9AGAM</name>
<sequence length="801" mass="91032">MANASSTTGVAAPITPPRGVGSGPESKSTPLRLAVSSAAVSEYISTAGVNVNDIRSSIRRDLKNYRKCPVDKMLQELLYRCVDRSKPFTNKPTLLDDCLKAILPMCNKGNDAQNIKQHLGDLMASTVEEQMYEPFIQASNLALDLLSKLDVPGLVCSKAHDDDKILFHQNDPKIMAQQHQGEMSIWKPNVVIVSRTSATKVRKQSGQAFKDEEALEKPTQPFQWTDVRSTVEFRHKKTRTGLSMPHETNAVKDCDIPAATSSHQTSDARGRSTSRALNNKRRHSSQTPDSHSNKKLRYHDDSDEEEPQRIHPVLQSVSYATELFAAHVVRQSVITYIVENDKIYLWYFDRQDAIQCSGINFVQDLPRFMLLLLAMQRMPYTEWGYSPVFKLEPGSSSQVRVLDEKIGEVDLTLDLSDKCTTRFGLRSRATAVFPVKSEMLSALAPTPPHHNPHNPTSELVAKLYWPEEERESEPAILEKVYEIAKKDTEGKVRYHVPEMVWFRKFEDTSTAIIRRALGLENAERGRRVLYIVIFRKLEPITDLSDKQFLATWWHIVVCHYALWKNDIHHCDISPSNLMVYKTLGGRWIGVLNDFDLSSTRDSPSGLELAGTVPFMAIELLTQKAIEGNVKHMYWHDAESFIWVLTWVCLRYQEGQLLSRPRPLDQWLTLDAIKCRIEKNDFLMFGRHDMKPSQSHKRSWKVAKLSLRAVGLFNVFRPRGVEPIHSKSEDSDNSESDGSGESESDDSETDGSKADEATDSVEAHRRAFSSLTDAKVFKMFLRNKIRTQLRAKYLDVRVEPTS</sequence>
<evidence type="ECO:0000313" key="3">
    <source>
        <dbReference type="EMBL" id="KIK41481.1"/>
    </source>
</evidence>
<dbReference type="OrthoDB" id="5569250at2759"/>
<dbReference type="InParanoid" id="A0A0D0AI39"/>
<feature type="region of interest" description="Disordered" evidence="1">
    <location>
        <begin position="259"/>
        <end position="308"/>
    </location>
</feature>
<proteinExistence type="predicted"/>
<dbReference type="SUPFAM" id="SSF56112">
    <property type="entry name" value="Protein kinase-like (PK-like)"/>
    <property type="match status" value="1"/>
</dbReference>
<organism evidence="3 4">
    <name type="scientific">Suillus luteus UH-Slu-Lm8-n1</name>
    <dbReference type="NCBI Taxonomy" id="930992"/>
    <lineage>
        <taxon>Eukaryota</taxon>
        <taxon>Fungi</taxon>
        <taxon>Dikarya</taxon>
        <taxon>Basidiomycota</taxon>
        <taxon>Agaricomycotina</taxon>
        <taxon>Agaricomycetes</taxon>
        <taxon>Agaricomycetidae</taxon>
        <taxon>Boletales</taxon>
        <taxon>Suillineae</taxon>
        <taxon>Suillaceae</taxon>
        <taxon>Suillus</taxon>
    </lineage>
</organism>
<evidence type="ECO:0000313" key="4">
    <source>
        <dbReference type="Proteomes" id="UP000054485"/>
    </source>
</evidence>
<feature type="compositionally biased region" description="Acidic residues" evidence="1">
    <location>
        <begin position="730"/>
        <end position="748"/>
    </location>
</feature>
<dbReference type="AlphaFoldDB" id="A0A0D0AI39"/>
<gene>
    <name evidence="3" type="ORF">CY34DRAFT_13013</name>
</gene>
<evidence type="ECO:0000259" key="2">
    <source>
        <dbReference type="Pfam" id="PF17667"/>
    </source>
</evidence>
<feature type="compositionally biased region" description="Basic and acidic residues" evidence="1">
    <location>
        <begin position="749"/>
        <end position="763"/>
    </location>
</feature>
<evidence type="ECO:0000256" key="1">
    <source>
        <dbReference type="SAM" id="MobiDB-lite"/>
    </source>
</evidence>
<feature type="region of interest" description="Disordered" evidence="1">
    <location>
        <begin position="722"/>
        <end position="763"/>
    </location>
</feature>
<feature type="domain" description="Fungal-type protein kinase" evidence="2">
    <location>
        <begin position="302"/>
        <end position="648"/>
    </location>
</feature>
<dbReference type="EMBL" id="KN835267">
    <property type="protein sequence ID" value="KIK41481.1"/>
    <property type="molecule type" value="Genomic_DNA"/>
</dbReference>
<feature type="compositionally biased region" description="Polar residues" evidence="1">
    <location>
        <begin position="259"/>
        <end position="277"/>
    </location>
</feature>
<dbReference type="Gene3D" id="1.10.510.10">
    <property type="entry name" value="Transferase(Phosphotransferase) domain 1"/>
    <property type="match status" value="1"/>
</dbReference>